<accession>A0A9P6XDZ1</accession>
<dbReference type="AlphaFoldDB" id="A0A9P6XDZ1"/>
<evidence type="ECO:0000313" key="15">
    <source>
        <dbReference type="Proteomes" id="UP000716291"/>
    </source>
</evidence>
<evidence type="ECO:0000256" key="9">
    <source>
        <dbReference type="ARBA" id="ARBA00023157"/>
    </source>
</evidence>
<organism evidence="14 15">
    <name type="scientific">Rhizopus oryzae</name>
    <name type="common">Mucormycosis agent</name>
    <name type="synonym">Rhizopus arrhizus var. delemar</name>
    <dbReference type="NCBI Taxonomy" id="64495"/>
    <lineage>
        <taxon>Eukaryota</taxon>
        <taxon>Fungi</taxon>
        <taxon>Fungi incertae sedis</taxon>
        <taxon>Mucoromycota</taxon>
        <taxon>Mucoromycotina</taxon>
        <taxon>Mucoromycetes</taxon>
        <taxon>Mucorales</taxon>
        <taxon>Mucorineae</taxon>
        <taxon>Rhizopodaceae</taxon>
        <taxon>Rhizopus</taxon>
    </lineage>
</organism>
<dbReference type="GO" id="GO:0006508">
    <property type="term" value="P:proteolysis"/>
    <property type="evidence" value="ECO:0007669"/>
    <property type="project" value="UniProtKB-KW"/>
</dbReference>
<dbReference type="PRINTS" id="PR00792">
    <property type="entry name" value="PEPSIN"/>
</dbReference>
<keyword evidence="6 12" id="KW-0064">Aspartyl protease</keyword>
<dbReference type="PROSITE" id="PS00141">
    <property type="entry name" value="ASP_PROTEASE"/>
    <property type="match status" value="1"/>
</dbReference>
<dbReference type="Gene3D" id="2.40.70.10">
    <property type="entry name" value="Acid Proteases"/>
    <property type="match status" value="2"/>
</dbReference>
<keyword evidence="9 11" id="KW-1015">Disulfide bond</keyword>
<dbReference type="PROSITE" id="PS51767">
    <property type="entry name" value="PEPTIDASE_A1"/>
    <property type="match status" value="1"/>
</dbReference>
<evidence type="ECO:0000256" key="2">
    <source>
        <dbReference type="ARBA" id="ARBA00007447"/>
    </source>
</evidence>
<dbReference type="Proteomes" id="UP000716291">
    <property type="component" value="Unassembled WGS sequence"/>
</dbReference>
<feature type="disulfide bond" evidence="11">
    <location>
        <begin position="40"/>
        <end position="45"/>
    </location>
</feature>
<evidence type="ECO:0000256" key="1">
    <source>
        <dbReference type="ARBA" id="ARBA00001130"/>
    </source>
</evidence>
<dbReference type="InterPro" id="IPR034164">
    <property type="entry name" value="Pepsin-like_dom"/>
</dbReference>
<dbReference type="CDD" id="cd05471">
    <property type="entry name" value="pepsin_like"/>
    <property type="match status" value="1"/>
</dbReference>
<evidence type="ECO:0000256" key="6">
    <source>
        <dbReference type="ARBA" id="ARBA00022750"/>
    </source>
</evidence>
<dbReference type="PANTHER" id="PTHR47966:SF51">
    <property type="entry name" value="BETA-SITE APP-CLEAVING ENZYME, ISOFORM A-RELATED"/>
    <property type="match status" value="1"/>
</dbReference>
<evidence type="ECO:0000256" key="10">
    <source>
        <dbReference type="PIRSR" id="PIRSR601461-1"/>
    </source>
</evidence>
<evidence type="ECO:0000256" key="3">
    <source>
        <dbReference type="ARBA" id="ARBA00013205"/>
    </source>
</evidence>
<dbReference type="InterPro" id="IPR001461">
    <property type="entry name" value="Aspartic_peptidase_A1"/>
</dbReference>
<keyword evidence="4 12" id="KW-0645">Protease</keyword>
<dbReference type="Pfam" id="PF00026">
    <property type="entry name" value="Asp"/>
    <property type="match status" value="1"/>
</dbReference>
<dbReference type="EMBL" id="JAANQT010000391">
    <property type="protein sequence ID" value="KAG1311416.1"/>
    <property type="molecule type" value="Genomic_DNA"/>
</dbReference>
<dbReference type="FunFam" id="2.40.70.10:FF:000008">
    <property type="entry name" value="Cathepsin D"/>
    <property type="match status" value="1"/>
</dbReference>
<keyword evidence="5" id="KW-0732">Signal</keyword>
<evidence type="ECO:0000313" key="14">
    <source>
        <dbReference type="EMBL" id="KAG1311416.1"/>
    </source>
</evidence>
<dbReference type="PANTHER" id="PTHR47966">
    <property type="entry name" value="BETA-SITE APP-CLEAVING ENZYME, ISOFORM A-RELATED"/>
    <property type="match status" value="1"/>
</dbReference>
<gene>
    <name evidence="14" type="ORF">G6F64_003823</name>
</gene>
<dbReference type="SUPFAM" id="SSF50630">
    <property type="entry name" value="Acid proteases"/>
    <property type="match status" value="1"/>
</dbReference>
<feature type="active site" evidence="10">
    <location>
        <position position="27"/>
    </location>
</feature>
<reference evidence="14" key="1">
    <citation type="journal article" date="2020" name="Microb. Genom.">
        <title>Genetic diversity of clinical and environmental Mucorales isolates obtained from an investigation of mucormycosis cases among solid organ transplant recipients.</title>
        <authorList>
            <person name="Nguyen M.H."/>
            <person name="Kaul D."/>
            <person name="Muto C."/>
            <person name="Cheng S.J."/>
            <person name="Richter R.A."/>
            <person name="Bruno V.M."/>
            <person name="Liu G."/>
            <person name="Beyhan S."/>
            <person name="Sundermann A.J."/>
            <person name="Mounaud S."/>
            <person name="Pasculle A.W."/>
            <person name="Nierman W.C."/>
            <person name="Driscoll E."/>
            <person name="Cumbie R."/>
            <person name="Clancy C.J."/>
            <person name="Dupont C.L."/>
        </authorList>
    </citation>
    <scope>NUCLEOTIDE SEQUENCE</scope>
    <source>
        <strain evidence="14">GL11</strain>
    </source>
</reference>
<evidence type="ECO:0000256" key="11">
    <source>
        <dbReference type="PIRSR" id="PIRSR601461-2"/>
    </source>
</evidence>
<comment type="caution">
    <text evidence="14">The sequence shown here is derived from an EMBL/GenBank/DDBJ whole genome shotgun (WGS) entry which is preliminary data.</text>
</comment>
<evidence type="ECO:0000256" key="5">
    <source>
        <dbReference type="ARBA" id="ARBA00022729"/>
    </source>
</evidence>
<keyword evidence="15" id="KW-1185">Reference proteome</keyword>
<proteinExistence type="inferred from homology"/>
<dbReference type="InterPro" id="IPR001969">
    <property type="entry name" value="Aspartic_peptidase_AS"/>
</dbReference>
<evidence type="ECO:0000256" key="8">
    <source>
        <dbReference type="ARBA" id="ARBA00023145"/>
    </source>
</evidence>
<dbReference type="GO" id="GO:0004190">
    <property type="term" value="F:aspartic-type endopeptidase activity"/>
    <property type="evidence" value="ECO:0007669"/>
    <property type="project" value="UniProtKB-KW"/>
</dbReference>
<dbReference type="InterPro" id="IPR021109">
    <property type="entry name" value="Peptidase_aspartic_dom_sf"/>
</dbReference>
<dbReference type="InterPro" id="IPR033121">
    <property type="entry name" value="PEPTIDASE_A1"/>
</dbReference>
<evidence type="ECO:0000256" key="4">
    <source>
        <dbReference type="ARBA" id="ARBA00022670"/>
    </source>
</evidence>
<comment type="catalytic activity">
    <reaction evidence="1">
        <text>Hydrolysis of proteins with broad specificity similar to that of pepsin A, preferring hydrophobic residues at P1 and P1'. Clots milk and activates trypsinogen. Does not cleave 4-Gln-|-His-5, but does cleave 10-His-|-Leu-11 and 12-Val-|-Glu-13 in B chain of insulin.</text>
        <dbReference type="EC" id="3.4.23.21"/>
    </reaction>
</comment>
<protein>
    <recommendedName>
        <fullName evidence="3">rhizopuspepsin</fullName>
        <ecNumber evidence="3">3.4.23.21</ecNumber>
    </recommendedName>
</protein>
<dbReference type="EC" id="3.4.23.21" evidence="3"/>
<name>A0A9P6XDZ1_RHIOR</name>
<keyword evidence="7 12" id="KW-0378">Hydrolase</keyword>
<sequence length="352" mass="38772">MYNDEGSQYLVRVGIGNPIQNFTVALDTGSSDLWVPSVHCPVHQCPFKRFDPQKSNTFQGNVSQEEFSINYGVGSVRGEYGQDSVYLEGAHVSNQVFGMASFTQDVIHLANTDQKANGIFGLGYPSLSSNAQHLPFIFQLIDRHLIDRPMFAISMGSVDEPGWAGEIVLGGVNKERFQGPIHYVSVGEGGSEANKTYWMVSGQGIQVTGPNGSTVMNSSFERDIILDTGTTLTYMDRALVDNLVGALSPHVKLFFDAASQTYLGDCQAIAQTEHRLQILLERGLVLNVPVRDLLIPLEGGHCLFGIAPWMKTQPSQKMENKGWIMLGDSVLRSIYLVFDMENHQVGFAEVFL</sequence>
<evidence type="ECO:0000256" key="7">
    <source>
        <dbReference type="ARBA" id="ARBA00022801"/>
    </source>
</evidence>
<evidence type="ECO:0000259" key="13">
    <source>
        <dbReference type="PROSITE" id="PS51767"/>
    </source>
</evidence>
<feature type="domain" description="Peptidase A1" evidence="13">
    <location>
        <begin position="9"/>
        <end position="348"/>
    </location>
</feature>
<comment type="similarity">
    <text evidence="2 12">Belongs to the peptidase A1 family.</text>
</comment>
<feature type="active site" evidence="10">
    <location>
        <position position="227"/>
    </location>
</feature>
<keyword evidence="8" id="KW-0865">Zymogen</keyword>
<evidence type="ECO:0000256" key="12">
    <source>
        <dbReference type="RuleBase" id="RU000454"/>
    </source>
</evidence>